<keyword evidence="2" id="KW-0964">Secreted</keyword>
<keyword evidence="3" id="KW-0858">Xylan degradation</keyword>
<dbReference type="Proteomes" id="UP000306918">
    <property type="component" value="Unassembled WGS sequence"/>
</dbReference>
<gene>
    <name evidence="8" type="ORF">FAM09_08105</name>
</gene>
<keyword evidence="6" id="KW-0119">Carbohydrate metabolism</keyword>
<dbReference type="GO" id="GO:0045493">
    <property type="term" value="P:xylan catabolic process"/>
    <property type="evidence" value="ECO:0007669"/>
    <property type="project" value="UniProtKB-KW"/>
</dbReference>
<keyword evidence="7" id="KW-0624">Polysaccharide degradation</keyword>
<proteinExistence type="predicted"/>
<evidence type="ECO:0000256" key="1">
    <source>
        <dbReference type="ARBA" id="ARBA00004613"/>
    </source>
</evidence>
<dbReference type="RefSeq" id="WP_136576606.1">
    <property type="nucleotide sequence ID" value="NZ_STFF01000002.1"/>
</dbReference>
<keyword evidence="9" id="KW-1185">Reference proteome</keyword>
<dbReference type="OrthoDB" id="699118at2"/>
<dbReference type="InterPro" id="IPR029058">
    <property type="entry name" value="AB_hydrolase_fold"/>
</dbReference>
<comment type="subcellular location">
    <subcellularLocation>
        <location evidence="1">Secreted</location>
    </subcellularLocation>
</comment>
<evidence type="ECO:0000256" key="2">
    <source>
        <dbReference type="ARBA" id="ARBA00022525"/>
    </source>
</evidence>
<dbReference type="PANTHER" id="PTHR38050:SF2">
    <property type="entry name" value="FERULOYL ESTERASE C-RELATED"/>
    <property type="match status" value="1"/>
</dbReference>
<dbReference type="GO" id="GO:0030600">
    <property type="term" value="F:feruloyl esterase activity"/>
    <property type="evidence" value="ECO:0007669"/>
    <property type="project" value="InterPro"/>
</dbReference>
<protein>
    <submittedName>
        <fullName evidence="8">Phospholipase</fullName>
    </submittedName>
</protein>
<dbReference type="PROSITE" id="PS51257">
    <property type="entry name" value="PROKAR_LIPOPROTEIN"/>
    <property type="match status" value="1"/>
</dbReference>
<dbReference type="Gene3D" id="3.40.50.1820">
    <property type="entry name" value="alpha/beta hydrolase"/>
    <property type="match status" value="1"/>
</dbReference>
<evidence type="ECO:0000256" key="6">
    <source>
        <dbReference type="ARBA" id="ARBA00023277"/>
    </source>
</evidence>
<keyword evidence="5" id="KW-0378">Hydrolase</keyword>
<dbReference type="AlphaFoldDB" id="A0A4S8HW44"/>
<dbReference type="InterPro" id="IPR043595">
    <property type="entry name" value="FaeB/C/D"/>
</dbReference>
<accession>A0A4S8HW44</accession>
<organism evidence="8 9">
    <name type="scientific">Niastella caeni</name>
    <dbReference type="NCBI Taxonomy" id="2569763"/>
    <lineage>
        <taxon>Bacteria</taxon>
        <taxon>Pseudomonadati</taxon>
        <taxon>Bacteroidota</taxon>
        <taxon>Chitinophagia</taxon>
        <taxon>Chitinophagales</taxon>
        <taxon>Chitinophagaceae</taxon>
        <taxon>Niastella</taxon>
    </lineage>
</organism>
<dbReference type="EMBL" id="STFF01000002">
    <property type="protein sequence ID" value="THU39850.1"/>
    <property type="molecule type" value="Genomic_DNA"/>
</dbReference>
<dbReference type="InterPro" id="IPR010126">
    <property type="entry name" value="Esterase_phb"/>
</dbReference>
<evidence type="ECO:0000313" key="9">
    <source>
        <dbReference type="Proteomes" id="UP000306918"/>
    </source>
</evidence>
<evidence type="ECO:0000256" key="4">
    <source>
        <dbReference type="ARBA" id="ARBA00022729"/>
    </source>
</evidence>
<dbReference type="Pfam" id="PF10503">
    <property type="entry name" value="Esterase_PHB"/>
    <property type="match status" value="1"/>
</dbReference>
<name>A0A4S8HW44_9BACT</name>
<evidence type="ECO:0000256" key="7">
    <source>
        <dbReference type="ARBA" id="ARBA00023326"/>
    </source>
</evidence>
<keyword evidence="4" id="KW-0732">Signal</keyword>
<dbReference type="SUPFAM" id="SSF53474">
    <property type="entry name" value="alpha/beta-Hydrolases"/>
    <property type="match status" value="1"/>
</dbReference>
<dbReference type="GO" id="GO:0005576">
    <property type="term" value="C:extracellular region"/>
    <property type="evidence" value="ECO:0007669"/>
    <property type="project" value="UniProtKB-SubCell"/>
</dbReference>
<comment type="caution">
    <text evidence="8">The sequence shown here is derived from an EMBL/GenBank/DDBJ whole genome shotgun (WGS) entry which is preliminary data.</text>
</comment>
<dbReference type="PANTHER" id="PTHR38050">
    <property type="match status" value="1"/>
</dbReference>
<evidence type="ECO:0000256" key="3">
    <source>
        <dbReference type="ARBA" id="ARBA00022651"/>
    </source>
</evidence>
<evidence type="ECO:0000256" key="5">
    <source>
        <dbReference type="ARBA" id="ARBA00022801"/>
    </source>
</evidence>
<sequence>MKMIFNFISACICMMLLSCSKDPNPAPQPFRYSEQIVIDGIARTYIVKLPKNYYDSTKDRPLVIGLHGTGGSASQFETDYGFNDKADATGFVALYPDGVLKDDGRGFFEIRTWNAGSCCDYAMYNNINDVKFISTVIDAVCSRFAIDKKRVYVAGMSNGGMMTYRLASELPHKIAAIASVSGPMVAVKDLSLQGSVPIIHFHSIIDTKVPYNGGVGIGGVSFPPAIDGINYWVNRNGCDPVAMVHHYTNYEHSTWHNDFNNKVMELYLTYDGGHAWPGGKKARAGADDPSTAVNATNLIWEFLNKFSLP</sequence>
<evidence type="ECO:0000313" key="8">
    <source>
        <dbReference type="EMBL" id="THU39850.1"/>
    </source>
</evidence>
<reference evidence="8 9" key="1">
    <citation type="submission" date="2019-04" db="EMBL/GenBank/DDBJ databases">
        <title>Niastella caeni sp. nov., isolated from activated sludge.</title>
        <authorList>
            <person name="Sheng M."/>
        </authorList>
    </citation>
    <scope>NUCLEOTIDE SEQUENCE [LARGE SCALE GENOMIC DNA]</scope>
    <source>
        <strain evidence="8 9">HX-2-15</strain>
    </source>
</reference>